<dbReference type="Proteomes" id="UP001500604">
    <property type="component" value="Unassembled WGS sequence"/>
</dbReference>
<dbReference type="EMBL" id="BAABFL010000388">
    <property type="protein sequence ID" value="GAA4650347.1"/>
    <property type="molecule type" value="Genomic_DNA"/>
</dbReference>
<keyword evidence="1" id="KW-0175">Coiled coil</keyword>
<reference evidence="3" key="1">
    <citation type="journal article" date="2019" name="Int. J. Syst. Evol. Microbiol.">
        <title>The Global Catalogue of Microorganisms (GCM) 10K type strain sequencing project: providing services to taxonomists for standard genome sequencing and annotation.</title>
        <authorList>
            <consortium name="The Broad Institute Genomics Platform"/>
            <consortium name="The Broad Institute Genome Sequencing Center for Infectious Disease"/>
            <person name="Wu L."/>
            <person name="Ma J."/>
        </authorList>
    </citation>
    <scope>NUCLEOTIDE SEQUENCE [LARGE SCALE GENOMIC DNA]</scope>
    <source>
        <strain evidence="3">JCM 17805</strain>
    </source>
</reference>
<organism evidence="2 3">
    <name type="scientific">Kistimonas scapharcae</name>
    <dbReference type="NCBI Taxonomy" id="1036133"/>
    <lineage>
        <taxon>Bacteria</taxon>
        <taxon>Pseudomonadati</taxon>
        <taxon>Pseudomonadota</taxon>
        <taxon>Gammaproteobacteria</taxon>
        <taxon>Oceanospirillales</taxon>
        <taxon>Endozoicomonadaceae</taxon>
        <taxon>Kistimonas</taxon>
    </lineage>
</organism>
<accession>A0ABP8V3E3</accession>
<feature type="coiled-coil region" evidence="1">
    <location>
        <begin position="5"/>
        <end position="49"/>
    </location>
</feature>
<protein>
    <submittedName>
        <fullName evidence="2">Uncharacterized protein</fullName>
    </submittedName>
</protein>
<sequence>MEDQAIQLRQEAKTLVKKVRQYEEGSINRKQVKQQIKVMRDTLAMLEASAGVKNKENSAKNNIKKWDGRYTVRDVSPRTSSWGKRTRRSIVVDTSQPLVGVELYAQTASFRSSDFYDLQVEFKNGKKLIINGEIGHLNGMRHDGDMLLKLADFDSPRRVKQITLYTSQKLDWAQVRGKVPRSYIQ</sequence>
<gene>
    <name evidence="2" type="ORF">GCM10023116_26300</name>
</gene>
<proteinExistence type="predicted"/>
<evidence type="ECO:0000313" key="2">
    <source>
        <dbReference type="EMBL" id="GAA4650347.1"/>
    </source>
</evidence>
<comment type="caution">
    <text evidence="2">The sequence shown here is derived from an EMBL/GenBank/DDBJ whole genome shotgun (WGS) entry which is preliminary data.</text>
</comment>
<keyword evidence="3" id="KW-1185">Reference proteome</keyword>
<evidence type="ECO:0000256" key="1">
    <source>
        <dbReference type="SAM" id="Coils"/>
    </source>
</evidence>
<evidence type="ECO:0000313" key="3">
    <source>
        <dbReference type="Proteomes" id="UP001500604"/>
    </source>
</evidence>
<name>A0ABP8V3E3_9GAMM</name>